<dbReference type="Gene3D" id="1.10.740.10">
    <property type="entry name" value="Transferase Inhibitor Protein From Tn5, Chain"/>
    <property type="match status" value="1"/>
</dbReference>
<reference evidence="1" key="1">
    <citation type="submission" date="2020-02" db="EMBL/GenBank/DDBJ databases">
        <authorList>
            <person name="Meier V. D."/>
        </authorList>
    </citation>
    <scope>NUCLEOTIDE SEQUENCE</scope>
    <source>
        <strain evidence="1">AVDCRST_MAG56</strain>
    </source>
</reference>
<dbReference type="EMBL" id="CADCTQ010000639">
    <property type="protein sequence ID" value="CAA9335252.1"/>
    <property type="molecule type" value="Genomic_DNA"/>
</dbReference>
<sequence length="488" mass="53983">MWAASEFAQGLAGFHKRNGKSLIKAAELIYGQMGRSFSAALGNTFRQAVAGIFSKARMNTHKMLEGHVKATVERCKSSSTQVLLAAQDTTFYNLTTHQALQGVGTLQGKLKGTLQHNVLTCDEQGVPLGLLYQHNWTRGGLNALDNESDKWLLGLQAVNEHLAGIDKRVVLVQDREADVFDFFRAERAPNVDLLVRVHQPRKVEVVASGVVLPLQQAAQALPVVGEMQVHIERNNRPVELTLKVSAGAVAVLPPKDLSPRKHTVKDLYLVVAREVAARDGQGRSVFDEQQAAEWLLLTSYPLAQGAIEQDQDTIEQAQGAIGQVSDALRVVGWYALRWRIERLHYVLKSGGLQVERLQFETIEVLFNAFAFYSIVAWRVLYLTYLARQDCQSPAQEHFDALELQLLKAHTLKASSKPAANKSADNNKPADNNPVTTLKQAVVTLGSLVNFQPTTKQPLPGVKLLAQALIKLHHMKEAILIWQNLSLQD</sequence>
<accession>A0A6J4LLK7</accession>
<dbReference type="Gene3D" id="3.90.350.10">
    <property type="entry name" value="Transposase Inhibitor Protein From Tn5, Chain A, domain 1"/>
    <property type="match status" value="1"/>
</dbReference>
<dbReference type="SUPFAM" id="SSF53098">
    <property type="entry name" value="Ribonuclease H-like"/>
    <property type="match status" value="1"/>
</dbReference>
<evidence type="ECO:0008006" key="2">
    <source>
        <dbReference type="Google" id="ProtNLM"/>
    </source>
</evidence>
<dbReference type="InterPro" id="IPR014737">
    <property type="entry name" value="Transposase_Tn5-like_C"/>
</dbReference>
<dbReference type="InterPro" id="IPR047768">
    <property type="entry name" value="Tn5p-like"/>
</dbReference>
<dbReference type="PANTHER" id="PTHR37319">
    <property type="entry name" value="TRANSPOSASE"/>
    <property type="match status" value="1"/>
</dbReference>
<dbReference type="InterPro" id="IPR012337">
    <property type="entry name" value="RNaseH-like_sf"/>
</dbReference>
<dbReference type="AlphaFoldDB" id="A0A6J4LLK7"/>
<evidence type="ECO:0000313" key="1">
    <source>
        <dbReference type="EMBL" id="CAA9335252.1"/>
    </source>
</evidence>
<organism evidence="1">
    <name type="scientific">uncultured Cytophagales bacterium</name>
    <dbReference type="NCBI Taxonomy" id="158755"/>
    <lineage>
        <taxon>Bacteria</taxon>
        <taxon>Pseudomonadati</taxon>
        <taxon>Bacteroidota</taxon>
        <taxon>Sphingobacteriia</taxon>
        <taxon>Sphingobacteriales</taxon>
        <taxon>environmental samples</taxon>
    </lineage>
</organism>
<dbReference type="PANTHER" id="PTHR37319:SF1">
    <property type="entry name" value="TRANSPOSASE TN5 DIMERISATION DOMAIN-CONTAINING PROTEIN"/>
    <property type="match status" value="1"/>
</dbReference>
<name>A0A6J4LLK7_9SPHI</name>
<proteinExistence type="predicted"/>
<protein>
    <recommendedName>
        <fullName evidence="2">Transposase IS4-like domain-containing protein</fullName>
    </recommendedName>
</protein>
<gene>
    <name evidence="1" type="ORF">AVDCRST_MAG56-7601</name>
</gene>